<keyword evidence="3" id="KW-1185">Reference proteome</keyword>
<protein>
    <submittedName>
        <fullName evidence="2">Polysaccharide pyruvyl transferase</fullName>
    </submittedName>
</protein>
<keyword evidence="2" id="KW-0808">Transferase</keyword>
<proteinExistence type="predicted"/>
<dbReference type="InterPro" id="IPR007345">
    <property type="entry name" value="Polysacch_pyruvyl_Trfase"/>
</dbReference>
<accession>A0A1W2AA04</accession>
<dbReference type="AlphaFoldDB" id="A0A1W2AA04"/>
<evidence type="ECO:0000313" key="2">
    <source>
        <dbReference type="EMBL" id="SMC57088.1"/>
    </source>
</evidence>
<evidence type="ECO:0000313" key="3">
    <source>
        <dbReference type="Proteomes" id="UP000192678"/>
    </source>
</evidence>
<organism evidence="2 3">
    <name type="scientific">Pedobacter nyackensis</name>
    <dbReference type="NCBI Taxonomy" id="475255"/>
    <lineage>
        <taxon>Bacteria</taxon>
        <taxon>Pseudomonadati</taxon>
        <taxon>Bacteroidota</taxon>
        <taxon>Sphingobacteriia</taxon>
        <taxon>Sphingobacteriales</taxon>
        <taxon>Sphingobacteriaceae</taxon>
        <taxon>Pedobacter</taxon>
    </lineage>
</organism>
<reference evidence="2 3" key="1">
    <citation type="submission" date="2017-04" db="EMBL/GenBank/DDBJ databases">
        <authorList>
            <person name="Afonso C.L."/>
            <person name="Miller P.J."/>
            <person name="Scott M.A."/>
            <person name="Spackman E."/>
            <person name="Goraichik I."/>
            <person name="Dimitrov K.M."/>
            <person name="Suarez D.L."/>
            <person name="Swayne D.E."/>
        </authorList>
    </citation>
    <scope>NUCLEOTIDE SEQUENCE [LARGE SCALE GENOMIC DNA]</scope>
    <source>
        <strain evidence="2 3">DSM 19625</strain>
    </source>
</reference>
<dbReference type="Proteomes" id="UP000192678">
    <property type="component" value="Unassembled WGS sequence"/>
</dbReference>
<sequence>MFLKLRKSPRPIRLKMERRKFIKDLAAFAALPIAAPLMGAISSGTIKPNAKILLRSSWQTVNIGDIGHTFGIMELFNTYLPGAEVTLWPNNLENGVDELLKKSFSKLKLAPGKIDTTGKPTTPELRQAFETCDIMVHGSGPWIVVPQDLAAWHKQTGKPFGMYGISLVDGDAASLDLINKSSFIYCRDTASLDYLKSLKSKCPVTEFAPDATFAINLRNDQLATDYLNRVGLKKGEFICVIPRLRYTPYWKMKGTKPTEEDEKKYMISQYYNEMDHVKLREVMIRWVRETGLKVLACPEVIYQVGLAKEILVDPLPEDVKKQVVWRDTYWIPDEAQSVYGQARALISFEMHSPIIAFSSNVPAIHLRQPTDTRKGQMWADIGLAEWLFEIDFTSGNQIGDALMEIHGDYPKALKKLAKAKEFVTKRQKDSIHKIIDSI</sequence>
<feature type="domain" description="Polysaccharide pyruvyl transferase" evidence="1">
    <location>
        <begin position="81"/>
        <end position="366"/>
    </location>
</feature>
<evidence type="ECO:0000259" key="1">
    <source>
        <dbReference type="Pfam" id="PF04230"/>
    </source>
</evidence>
<name>A0A1W2AA04_9SPHI</name>
<dbReference type="Pfam" id="PF04230">
    <property type="entry name" value="PS_pyruv_trans"/>
    <property type="match status" value="1"/>
</dbReference>
<dbReference type="EMBL" id="FWYB01000001">
    <property type="protein sequence ID" value="SMC57088.1"/>
    <property type="molecule type" value="Genomic_DNA"/>
</dbReference>
<gene>
    <name evidence="2" type="ORF">SAMN04488101_101319</name>
</gene>
<dbReference type="STRING" id="475255.SAMN04488101_101319"/>
<dbReference type="GO" id="GO:0016740">
    <property type="term" value="F:transferase activity"/>
    <property type="evidence" value="ECO:0007669"/>
    <property type="project" value="UniProtKB-KW"/>
</dbReference>